<evidence type="ECO:0000256" key="1">
    <source>
        <dbReference type="SAM" id="MobiDB-lite"/>
    </source>
</evidence>
<name>A0A542Y7P6_9MICO</name>
<accession>A0A542Y7P6</accession>
<protein>
    <recommendedName>
        <fullName evidence="4">Lipoprotein</fullName>
    </recommendedName>
</protein>
<feature type="compositionally biased region" description="Acidic residues" evidence="1">
    <location>
        <begin position="180"/>
        <end position="190"/>
    </location>
</feature>
<dbReference type="AlphaFoldDB" id="A0A542Y7P6"/>
<keyword evidence="3" id="KW-1185">Reference proteome</keyword>
<evidence type="ECO:0000313" key="3">
    <source>
        <dbReference type="Proteomes" id="UP000319094"/>
    </source>
</evidence>
<proteinExistence type="predicted"/>
<dbReference type="EMBL" id="VFON01000001">
    <property type="protein sequence ID" value="TQL44091.1"/>
    <property type="molecule type" value="Genomic_DNA"/>
</dbReference>
<reference evidence="2 3" key="1">
    <citation type="submission" date="2019-06" db="EMBL/GenBank/DDBJ databases">
        <title>Sequencing the genomes of 1000 actinobacteria strains.</title>
        <authorList>
            <person name="Klenk H.-P."/>
        </authorList>
    </citation>
    <scope>NUCLEOTIDE SEQUENCE [LARGE SCALE GENOMIC DNA]</scope>
    <source>
        <strain evidence="2 3">DSM 8803</strain>
    </source>
</reference>
<evidence type="ECO:0000313" key="2">
    <source>
        <dbReference type="EMBL" id="TQL44091.1"/>
    </source>
</evidence>
<sequence>MSVRKTSVLVALACGVILFVSGCVTGLFSQEKDVLPKISLAELRETQDAELERFRELVPYRIIEKDYGITPPRRATSCNIIIDMQPITPDSGVQLAGFWRALTSGDEDLEPLLEKIRAAYEAKPGWSTRGGDLPNDPLTSTMVVVTSPENYQYLVRVDTEPNRENQKEISVRSSSPCVETPEDIDLDAEY</sequence>
<dbReference type="PROSITE" id="PS51257">
    <property type="entry name" value="PROKAR_LIPOPROTEIN"/>
    <property type="match status" value="1"/>
</dbReference>
<comment type="caution">
    <text evidence="2">The sequence shown here is derived from an EMBL/GenBank/DDBJ whole genome shotgun (WGS) entry which is preliminary data.</text>
</comment>
<evidence type="ECO:0008006" key="4">
    <source>
        <dbReference type="Google" id="ProtNLM"/>
    </source>
</evidence>
<organism evidence="2 3">
    <name type="scientific">Leucobacter komagatae</name>
    <dbReference type="NCBI Taxonomy" id="55969"/>
    <lineage>
        <taxon>Bacteria</taxon>
        <taxon>Bacillati</taxon>
        <taxon>Actinomycetota</taxon>
        <taxon>Actinomycetes</taxon>
        <taxon>Micrococcales</taxon>
        <taxon>Microbacteriaceae</taxon>
        <taxon>Leucobacter</taxon>
    </lineage>
</organism>
<dbReference type="Proteomes" id="UP000319094">
    <property type="component" value="Unassembled WGS sequence"/>
</dbReference>
<feature type="region of interest" description="Disordered" evidence="1">
    <location>
        <begin position="160"/>
        <end position="190"/>
    </location>
</feature>
<gene>
    <name evidence="2" type="ORF">FB468_2135</name>
</gene>
<feature type="compositionally biased region" description="Basic and acidic residues" evidence="1">
    <location>
        <begin position="160"/>
        <end position="170"/>
    </location>
</feature>